<sequence>TNEDTISACLTGISSIPDAKKVDVDGTPEAVLYWIASLSKKWLLIFDNADGEPNMVKKYLPSNNTGDILITSRNPNMRSLTGNKSSIELDGMNVEDSIALLLKGSNLEEEITEPI</sequence>
<dbReference type="AlphaFoldDB" id="A0A5C3LL36"/>
<dbReference type="InterPro" id="IPR027417">
    <property type="entry name" value="P-loop_NTPase"/>
</dbReference>
<evidence type="ECO:0000313" key="1">
    <source>
        <dbReference type="EMBL" id="TFK33839.1"/>
    </source>
</evidence>
<dbReference type="Proteomes" id="UP000308652">
    <property type="component" value="Unassembled WGS sequence"/>
</dbReference>
<organism evidence="1 2">
    <name type="scientific">Crucibulum laeve</name>
    <dbReference type="NCBI Taxonomy" id="68775"/>
    <lineage>
        <taxon>Eukaryota</taxon>
        <taxon>Fungi</taxon>
        <taxon>Dikarya</taxon>
        <taxon>Basidiomycota</taxon>
        <taxon>Agaricomycotina</taxon>
        <taxon>Agaricomycetes</taxon>
        <taxon>Agaricomycetidae</taxon>
        <taxon>Agaricales</taxon>
        <taxon>Agaricineae</taxon>
        <taxon>Nidulariaceae</taxon>
        <taxon>Crucibulum</taxon>
    </lineage>
</organism>
<reference evidence="1 2" key="1">
    <citation type="journal article" date="2019" name="Nat. Ecol. Evol.">
        <title>Megaphylogeny resolves global patterns of mushroom evolution.</title>
        <authorList>
            <person name="Varga T."/>
            <person name="Krizsan K."/>
            <person name="Foldi C."/>
            <person name="Dima B."/>
            <person name="Sanchez-Garcia M."/>
            <person name="Sanchez-Ramirez S."/>
            <person name="Szollosi G.J."/>
            <person name="Szarkandi J.G."/>
            <person name="Papp V."/>
            <person name="Albert L."/>
            <person name="Andreopoulos W."/>
            <person name="Angelini C."/>
            <person name="Antonin V."/>
            <person name="Barry K.W."/>
            <person name="Bougher N.L."/>
            <person name="Buchanan P."/>
            <person name="Buyck B."/>
            <person name="Bense V."/>
            <person name="Catcheside P."/>
            <person name="Chovatia M."/>
            <person name="Cooper J."/>
            <person name="Damon W."/>
            <person name="Desjardin D."/>
            <person name="Finy P."/>
            <person name="Geml J."/>
            <person name="Haridas S."/>
            <person name="Hughes K."/>
            <person name="Justo A."/>
            <person name="Karasinski D."/>
            <person name="Kautmanova I."/>
            <person name="Kiss B."/>
            <person name="Kocsube S."/>
            <person name="Kotiranta H."/>
            <person name="LaButti K.M."/>
            <person name="Lechner B.E."/>
            <person name="Liimatainen K."/>
            <person name="Lipzen A."/>
            <person name="Lukacs Z."/>
            <person name="Mihaltcheva S."/>
            <person name="Morgado L.N."/>
            <person name="Niskanen T."/>
            <person name="Noordeloos M.E."/>
            <person name="Ohm R.A."/>
            <person name="Ortiz-Santana B."/>
            <person name="Ovrebo C."/>
            <person name="Racz N."/>
            <person name="Riley R."/>
            <person name="Savchenko A."/>
            <person name="Shiryaev A."/>
            <person name="Soop K."/>
            <person name="Spirin V."/>
            <person name="Szebenyi C."/>
            <person name="Tomsovsky M."/>
            <person name="Tulloss R.E."/>
            <person name="Uehling J."/>
            <person name="Grigoriev I.V."/>
            <person name="Vagvolgyi C."/>
            <person name="Papp T."/>
            <person name="Martin F.M."/>
            <person name="Miettinen O."/>
            <person name="Hibbett D.S."/>
            <person name="Nagy L.G."/>
        </authorList>
    </citation>
    <scope>NUCLEOTIDE SEQUENCE [LARGE SCALE GENOMIC DNA]</scope>
    <source>
        <strain evidence="1 2">CBS 166.37</strain>
    </source>
</reference>
<name>A0A5C3LL36_9AGAR</name>
<keyword evidence="2" id="KW-1185">Reference proteome</keyword>
<gene>
    <name evidence="1" type="ORF">BDQ12DRAFT_614604</name>
</gene>
<evidence type="ECO:0000313" key="2">
    <source>
        <dbReference type="Proteomes" id="UP000308652"/>
    </source>
</evidence>
<dbReference type="OrthoDB" id="674604at2759"/>
<protein>
    <recommendedName>
        <fullName evidence="3">NB-ARC domain-containing protein</fullName>
    </recommendedName>
</protein>
<dbReference type="SUPFAM" id="SSF52540">
    <property type="entry name" value="P-loop containing nucleoside triphosphate hydrolases"/>
    <property type="match status" value="1"/>
</dbReference>
<dbReference type="Gene3D" id="3.40.50.300">
    <property type="entry name" value="P-loop containing nucleotide triphosphate hydrolases"/>
    <property type="match status" value="1"/>
</dbReference>
<feature type="non-terminal residue" evidence="1">
    <location>
        <position position="1"/>
    </location>
</feature>
<dbReference type="STRING" id="68775.A0A5C3LL36"/>
<dbReference type="PANTHER" id="PTHR35205">
    <property type="entry name" value="NB-ARC AND TPR DOMAIN PROTEIN"/>
    <property type="match status" value="1"/>
</dbReference>
<dbReference type="PANTHER" id="PTHR35205:SF1">
    <property type="entry name" value="ZU5 DOMAIN-CONTAINING PROTEIN"/>
    <property type="match status" value="1"/>
</dbReference>
<evidence type="ECO:0008006" key="3">
    <source>
        <dbReference type="Google" id="ProtNLM"/>
    </source>
</evidence>
<dbReference type="EMBL" id="ML213641">
    <property type="protein sequence ID" value="TFK33839.1"/>
    <property type="molecule type" value="Genomic_DNA"/>
</dbReference>
<proteinExistence type="predicted"/>
<accession>A0A5C3LL36</accession>